<accession>A0ACA8R086</accession>
<reference evidence="1 2" key="1">
    <citation type="journal article" date="2020" name="Int. J. Syst. Evol. Microbiol.">
        <title>Alistipes communis sp. nov., Alistipes dispar sp. nov. and Alistipes onderdonkii subsp. vulgaris subsp. nov., isolated from human faeces, and creation of Alistipes onderdonkii subsp. onderdonkii subsp. nov.</title>
        <authorList>
            <person name="Sakamoto M."/>
            <person name="Ikeyama N."/>
            <person name="Ogata Y."/>
            <person name="Suda W."/>
            <person name="Iino T."/>
            <person name="Hattori M."/>
            <person name="Ohkuma M."/>
        </authorList>
    </citation>
    <scope>NUCLEOTIDE SEQUENCE [LARGE SCALE GENOMIC DNA]</scope>
    <source>
        <strain evidence="1 2">5CPYCFAH4</strain>
    </source>
</reference>
<evidence type="ECO:0000313" key="2">
    <source>
        <dbReference type="Proteomes" id="UP000317465"/>
    </source>
</evidence>
<dbReference type="Proteomes" id="UP000317465">
    <property type="component" value="Chromosome"/>
</dbReference>
<proteinExistence type="predicted"/>
<dbReference type="EMBL" id="AP019737">
    <property type="protein sequence ID" value="BBL10460.1"/>
    <property type="molecule type" value="Genomic_DNA"/>
</dbReference>
<gene>
    <name evidence="1" type="ORF">A5CPYCFAH4_26840</name>
</gene>
<sequence>MANPNGLYRMPRTETSTAADTTAGSGRAPHYLLAYLEEGRVRVYAPDKSDIWIGVQLPEAEETRVEAELQRIHRTGQRTGIVEICLSAAGVQRGMRVLCVRA</sequence>
<evidence type="ECO:0000313" key="1">
    <source>
        <dbReference type="EMBL" id="BBL10460.1"/>
    </source>
</evidence>
<name>A0ACA8R086_9BACT</name>
<organism evidence="1 2">
    <name type="scientific">Alistipes onderdonkii subsp. vulgaris</name>
    <dbReference type="NCBI Taxonomy" id="2585117"/>
    <lineage>
        <taxon>Bacteria</taxon>
        <taxon>Pseudomonadati</taxon>
        <taxon>Bacteroidota</taxon>
        <taxon>Bacteroidia</taxon>
        <taxon>Bacteroidales</taxon>
        <taxon>Rikenellaceae</taxon>
        <taxon>Alistipes</taxon>
    </lineage>
</organism>
<keyword evidence="2" id="KW-1185">Reference proteome</keyword>
<protein>
    <submittedName>
        <fullName evidence="1">Uncharacterized protein</fullName>
    </submittedName>
</protein>